<evidence type="ECO:0000313" key="2">
    <source>
        <dbReference type="EMBL" id="PPQ87642.1"/>
    </source>
</evidence>
<dbReference type="Gene3D" id="2.40.70.10">
    <property type="entry name" value="Acid Proteases"/>
    <property type="match status" value="1"/>
</dbReference>
<evidence type="ECO:0000256" key="1">
    <source>
        <dbReference type="SAM" id="MobiDB-lite"/>
    </source>
</evidence>
<feature type="region of interest" description="Disordered" evidence="1">
    <location>
        <begin position="326"/>
        <end position="345"/>
    </location>
</feature>
<dbReference type="AlphaFoldDB" id="A0A409XA55"/>
<comment type="caution">
    <text evidence="2">The sequence shown here is derived from an EMBL/GenBank/DDBJ whole genome shotgun (WGS) entry which is preliminary data.</text>
</comment>
<feature type="compositionally biased region" description="Basic and acidic residues" evidence="1">
    <location>
        <begin position="1"/>
        <end position="11"/>
    </location>
</feature>
<protein>
    <recommendedName>
        <fullName evidence="4">Aspartic peptidase DDI1-type domain-containing protein</fullName>
    </recommendedName>
</protein>
<dbReference type="EMBL" id="NHTK01004219">
    <property type="protein sequence ID" value="PPQ87642.1"/>
    <property type="molecule type" value="Genomic_DNA"/>
</dbReference>
<feature type="compositionally biased region" description="Basic and acidic residues" evidence="1">
    <location>
        <begin position="39"/>
        <end position="48"/>
    </location>
</feature>
<feature type="compositionally biased region" description="Basic and acidic residues" evidence="1">
    <location>
        <begin position="21"/>
        <end position="30"/>
    </location>
</feature>
<gene>
    <name evidence="2" type="ORF">CVT24_007287</name>
</gene>
<dbReference type="Pfam" id="PF13975">
    <property type="entry name" value="gag-asp_proteas"/>
    <property type="match status" value="1"/>
</dbReference>
<keyword evidence="3" id="KW-1185">Reference proteome</keyword>
<reference evidence="2 3" key="1">
    <citation type="journal article" date="2018" name="Evol. Lett.">
        <title>Horizontal gene cluster transfer increased hallucinogenic mushroom diversity.</title>
        <authorList>
            <person name="Reynolds H.T."/>
            <person name="Vijayakumar V."/>
            <person name="Gluck-Thaler E."/>
            <person name="Korotkin H.B."/>
            <person name="Matheny P.B."/>
            <person name="Slot J.C."/>
        </authorList>
    </citation>
    <scope>NUCLEOTIDE SEQUENCE [LARGE SCALE GENOMIC DNA]</scope>
    <source>
        <strain evidence="2 3">2629</strain>
    </source>
</reference>
<accession>A0A409XA55</accession>
<evidence type="ECO:0008006" key="4">
    <source>
        <dbReference type="Google" id="ProtNLM"/>
    </source>
</evidence>
<name>A0A409XA55_9AGAR</name>
<evidence type="ECO:0000313" key="3">
    <source>
        <dbReference type="Proteomes" id="UP000284842"/>
    </source>
</evidence>
<dbReference type="STRING" id="181874.A0A409XA55"/>
<feature type="non-terminal residue" evidence="2">
    <location>
        <position position="1"/>
    </location>
</feature>
<feature type="region of interest" description="Disordered" evidence="1">
    <location>
        <begin position="1"/>
        <end position="48"/>
    </location>
</feature>
<dbReference type="InterPro" id="IPR021109">
    <property type="entry name" value="Peptidase_aspartic_dom_sf"/>
</dbReference>
<dbReference type="Proteomes" id="UP000284842">
    <property type="component" value="Unassembled WGS sequence"/>
</dbReference>
<sequence length="345" mass="38202">QRAAKVPEKNSNKARFNKNPVSKEIEPSDKEDSEEEGDKTEKTTKKTEVKKRVEIPYVDVPPLTKVTRPATDARAGVATEVSEAVKIGPAFKTKAPVEEDFNPQEIIEEILDMNVLVPIKKLLAGSSLIREGVRKEITKSRKPVTKGEVTVAAFLFAGENNLHDLPQAFKVGGDPYLQLLQEGSKEFPDSMYTGNEAEKLRTVFPKINGVAVEEAILDSGSQIVSMAEAVAIRMGLTWDPRIRVNMESADKSIARTLGMARNVPFRFGELTVYLQAHILKNPAYTILLGRTFDTLTRSKVQNERDGGAILHLEDPNSETCVVVPTYERGKGPRDEETPKQKAEAF</sequence>
<proteinExistence type="predicted"/>
<dbReference type="CDD" id="cd00303">
    <property type="entry name" value="retropepsin_like"/>
    <property type="match status" value="1"/>
</dbReference>
<dbReference type="InParanoid" id="A0A409XA55"/>
<dbReference type="OrthoDB" id="3048530at2759"/>
<dbReference type="SUPFAM" id="SSF50630">
    <property type="entry name" value="Acid proteases"/>
    <property type="match status" value="1"/>
</dbReference>
<organism evidence="2 3">
    <name type="scientific">Panaeolus cyanescens</name>
    <dbReference type="NCBI Taxonomy" id="181874"/>
    <lineage>
        <taxon>Eukaryota</taxon>
        <taxon>Fungi</taxon>
        <taxon>Dikarya</taxon>
        <taxon>Basidiomycota</taxon>
        <taxon>Agaricomycotina</taxon>
        <taxon>Agaricomycetes</taxon>
        <taxon>Agaricomycetidae</taxon>
        <taxon>Agaricales</taxon>
        <taxon>Agaricineae</taxon>
        <taxon>Galeropsidaceae</taxon>
        <taxon>Panaeolus</taxon>
    </lineage>
</organism>
<feature type="compositionally biased region" description="Basic and acidic residues" evidence="1">
    <location>
        <begin position="327"/>
        <end position="345"/>
    </location>
</feature>